<dbReference type="PANTHER" id="PTHR10108">
    <property type="entry name" value="SAM-DEPENDENT METHYLTRANSFERASE"/>
    <property type="match status" value="1"/>
</dbReference>
<keyword evidence="3 7" id="KW-0489">Methyltransferase</keyword>
<evidence type="ECO:0000313" key="8">
    <source>
        <dbReference type="EMBL" id="CAA3030102.1"/>
    </source>
</evidence>
<sequence>MKNADDCSVLPNLEFESNCCEENGKFDGSKYVVKEFRPCSAEYTDYTLCQDQMRATFPRENMNYRERYCPPENDKLDCLILAPKGYVTPFRWPKSCDYVPYANAPHKSLTVEKAVQNWVQYEGDVFRFPGGGMQFPQGRMLRTALDTGSGVASWGAYLFKKNVIAMLFAPRNSHEAQVQFALERGVPAVIGVLGIVKLPYPSRAFDMAHCSRCLIPWGGNGPPINWRINYQACECPKEELEGEQKTIEDIAKILCWEKIHKKGEIAIWRKSNIGECNEWIYIYIYGGLVESFQEDNELWQKHIKAYKRINKILDSGRYRNIMDMNAALGSFVASLESPKLWVMNVMPTIAEIDTLGVIYERGLISIYHDWCEAFSTYSRTYDLIHASNLFTLYKNKGDVEDILLEMDLILRPEGAVILRDQADILNKVNRIATGMRWKTKKTDHEDGPLVPEKVLLAVKRY</sequence>
<dbReference type="GO" id="GO:0032259">
    <property type="term" value="P:methylation"/>
    <property type="evidence" value="ECO:0007669"/>
    <property type="project" value="UniProtKB-KW"/>
</dbReference>
<dbReference type="OrthoDB" id="2013972at2759"/>
<dbReference type="GO" id="GO:0016020">
    <property type="term" value="C:membrane"/>
    <property type="evidence" value="ECO:0007669"/>
    <property type="project" value="UniProtKB-SubCell"/>
</dbReference>
<reference evidence="8 9" key="1">
    <citation type="submission" date="2019-12" db="EMBL/GenBank/DDBJ databases">
        <authorList>
            <person name="Alioto T."/>
            <person name="Alioto T."/>
            <person name="Gomez Garrido J."/>
        </authorList>
    </citation>
    <scope>NUCLEOTIDE SEQUENCE [LARGE SCALE GENOMIC DNA]</scope>
</reference>
<dbReference type="GO" id="GO:0008168">
    <property type="term" value="F:methyltransferase activity"/>
    <property type="evidence" value="ECO:0007669"/>
    <property type="project" value="UniProtKB-UniRule"/>
</dbReference>
<dbReference type="Proteomes" id="UP000594638">
    <property type="component" value="Unassembled WGS sequence"/>
</dbReference>
<evidence type="ECO:0000256" key="4">
    <source>
        <dbReference type="ARBA" id="ARBA00022968"/>
    </source>
</evidence>
<accession>A0A8S0VIL8</accession>
<name>A0A8S0VIL8_OLEEU</name>
<dbReference type="EC" id="2.1.1.-" evidence="7"/>
<gene>
    <name evidence="8" type="ORF">OLEA9_A114122</name>
</gene>
<evidence type="ECO:0000256" key="7">
    <source>
        <dbReference type="RuleBase" id="RU366043"/>
    </source>
</evidence>
<evidence type="ECO:0000256" key="5">
    <source>
        <dbReference type="ARBA" id="ARBA00023180"/>
    </source>
</evidence>
<comment type="caution">
    <text evidence="8">The sequence shown here is derived from an EMBL/GenBank/DDBJ whole genome shotgun (WGS) entry which is preliminary data.</text>
</comment>
<keyword evidence="9" id="KW-1185">Reference proteome</keyword>
<comment type="similarity">
    <text evidence="2 7">Belongs to the methyltransferase superfamily.</text>
</comment>
<organism evidence="8 9">
    <name type="scientific">Olea europaea subsp. europaea</name>
    <dbReference type="NCBI Taxonomy" id="158383"/>
    <lineage>
        <taxon>Eukaryota</taxon>
        <taxon>Viridiplantae</taxon>
        <taxon>Streptophyta</taxon>
        <taxon>Embryophyta</taxon>
        <taxon>Tracheophyta</taxon>
        <taxon>Spermatophyta</taxon>
        <taxon>Magnoliopsida</taxon>
        <taxon>eudicotyledons</taxon>
        <taxon>Gunneridae</taxon>
        <taxon>Pentapetalae</taxon>
        <taxon>asterids</taxon>
        <taxon>lamiids</taxon>
        <taxon>Lamiales</taxon>
        <taxon>Oleaceae</taxon>
        <taxon>Oleeae</taxon>
        <taxon>Olea</taxon>
    </lineage>
</organism>
<keyword evidence="7" id="KW-0808">Transferase</keyword>
<dbReference type="EMBL" id="CACTIH010009350">
    <property type="protein sequence ID" value="CAA3030102.1"/>
    <property type="molecule type" value="Genomic_DNA"/>
</dbReference>
<dbReference type="GO" id="GO:0005802">
    <property type="term" value="C:trans-Golgi network"/>
    <property type="evidence" value="ECO:0007669"/>
    <property type="project" value="TreeGrafter"/>
</dbReference>
<evidence type="ECO:0000256" key="1">
    <source>
        <dbReference type="ARBA" id="ARBA00004606"/>
    </source>
</evidence>
<dbReference type="Gramene" id="OE9A114122T1">
    <property type="protein sequence ID" value="OE9A114122C1"/>
    <property type="gene ID" value="OE9A114122"/>
</dbReference>
<protein>
    <recommendedName>
        <fullName evidence="7">Methyltransferase</fullName>
        <ecNumber evidence="7">2.1.1.-</ecNumber>
    </recommendedName>
</protein>
<evidence type="ECO:0000256" key="2">
    <source>
        <dbReference type="ARBA" id="ARBA00008361"/>
    </source>
</evidence>
<comment type="subcellular location">
    <subcellularLocation>
        <location evidence="6">Endomembrane system</location>
        <topology evidence="6">Single-pass membrane protein</topology>
    </subcellularLocation>
    <subcellularLocation>
        <location evidence="1 7">Membrane</location>
        <topology evidence="1 7">Single-pass type II membrane protein</topology>
    </subcellularLocation>
</comment>
<dbReference type="GO" id="GO:0005768">
    <property type="term" value="C:endosome"/>
    <property type="evidence" value="ECO:0007669"/>
    <property type="project" value="TreeGrafter"/>
</dbReference>
<evidence type="ECO:0000313" key="9">
    <source>
        <dbReference type="Proteomes" id="UP000594638"/>
    </source>
</evidence>
<evidence type="ECO:0000256" key="3">
    <source>
        <dbReference type="ARBA" id="ARBA00022603"/>
    </source>
</evidence>
<dbReference type="PANTHER" id="PTHR10108:SF1061">
    <property type="entry name" value="METHYLTRANSFERASE"/>
    <property type="match status" value="1"/>
</dbReference>
<proteinExistence type="inferred from homology"/>
<dbReference type="InterPro" id="IPR029063">
    <property type="entry name" value="SAM-dependent_MTases_sf"/>
</dbReference>
<evidence type="ECO:0000256" key="6">
    <source>
        <dbReference type="ARBA" id="ARBA00037847"/>
    </source>
</evidence>
<keyword evidence="4 7" id="KW-0812">Transmembrane</keyword>
<dbReference type="Pfam" id="PF03141">
    <property type="entry name" value="Methyltransf_29"/>
    <property type="match status" value="2"/>
</dbReference>
<dbReference type="SUPFAM" id="SSF53335">
    <property type="entry name" value="S-adenosyl-L-methionine-dependent methyltransferases"/>
    <property type="match status" value="1"/>
</dbReference>
<dbReference type="AlphaFoldDB" id="A0A8S0VIL8"/>
<keyword evidence="4 7" id="KW-0735">Signal-anchor</keyword>
<dbReference type="InterPro" id="IPR004159">
    <property type="entry name" value="Put_SAM_MeTrfase"/>
</dbReference>
<keyword evidence="5 7" id="KW-0325">Glycoprotein</keyword>